<sequence length="65" mass="6950">MTTPADRNRREGDEIDWAELDDDDLLAAARKLIGSAPDDPSVQALFRAILDAPASGDGADAEDPR</sequence>
<gene>
    <name evidence="1" type="ORF">CLV72_103282</name>
</gene>
<protein>
    <submittedName>
        <fullName evidence="1">Uncharacterized protein</fullName>
    </submittedName>
</protein>
<reference evidence="1 2" key="1">
    <citation type="submission" date="2018-03" db="EMBL/GenBank/DDBJ databases">
        <title>Genomic Encyclopedia of Archaeal and Bacterial Type Strains, Phase II (KMG-II): from individual species to whole genera.</title>
        <authorList>
            <person name="Goeker M."/>
        </authorList>
    </citation>
    <scope>NUCLEOTIDE SEQUENCE [LARGE SCALE GENOMIC DNA]</scope>
    <source>
        <strain evidence="1 2">DSM 45601</strain>
    </source>
</reference>
<organism evidence="1 2">
    <name type="scientific">Allonocardiopsis opalescens</name>
    <dbReference type="NCBI Taxonomy" id="1144618"/>
    <lineage>
        <taxon>Bacteria</taxon>
        <taxon>Bacillati</taxon>
        <taxon>Actinomycetota</taxon>
        <taxon>Actinomycetes</taxon>
        <taxon>Streptosporangiales</taxon>
        <taxon>Allonocardiopsis</taxon>
    </lineage>
</organism>
<evidence type="ECO:0000313" key="2">
    <source>
        <dbReference type="Proteomes" id="UP000237846"/>
    </source>
</evidence>
<dbReference type="Proteomes" id="UP000237846">
    <property type="component" value="Unassembled WGS sequence"/>
</dbReference>
<comment type="caution">
    <text evidence="1">The sequence shown here is derived from an EMBL/GenBank/DDBJ whole genome shotgun (WGS) entry which is preliminary data.</text>
</comment>
<name>A0A2T0Q768_9ACTN</name>
<dbReference type="EMBL" id="PVZC01000003">
    <property type="protein sequence ID" value="PRX99677.1"/>
    <property type="molecule type" value="Genomic_DNA"/>
</dbReference>
<accession>A0A2T0Q768</accession>
<evidence type="ECO:0000313" key="1">
    <source>
        <dbReference type="EMBL" id="PRX99677.1"/>
    </source>
</evidence>
<dbReference type="RefSeq" id="WP_106244454.1">
    <property type="nucleotide sequence ID" value="NZ_PVZC01000003.1"/>
</dbReference>
<dbReference type="AlphaFoldDB" id="A0A2T0Q768"/>
<keyword evidence="2" id="KW-1185">Reference proteome</keyword>
<proteinExistence type="predicted"/>